<proteinExistence type="predicted"/>
<dbReference type="EMBL" id="OM634653">
    <property type="protein sequence ID" value="UNH58546.1"/>
    <property type="molecule type" value="Genomic_DNA"/>
</dbReference>
<protein>
    <submittedName>
        <fullName evidence="1">Uncharacterized protein</fullName>
    </submittedName>
</protein>
<dbReference type="Proteomes" id="UP000829276">
    <property type="component" value="Segment"/>
</dbReference>
<sequence>MKERCDHCGKWVDECALVIPNHIPIERQDGSIGVCEKCAYNKRYDQKYWMAWFNRKYR</sequence>
<evidence type="ECO:0000313" key="1">
    <source>
        <dbReference type="EMBL" id="UNH58546.1"/>
    </source>
</evidence>
<reference evidence="1" key="1">
    <citation type="submission" date="2022-02" db="EMBL/GenBank/DDBJ databases">
        <authorList>
            <person name="Nazir A."/>
            <person name="Chen Y."/>
            <person name="Liu Y."/>
        </authorList>
    </citation>
    <scope>NUCLEOTIDE SEQUENCE</scope>
</reference>
<keyword evidence="2" id="KW-1185">Reference proteome</keyword>
<organism evidence="1 2">
    <name type="scientific">Bacillus phage vB_BsuS_PJN02</name>
    <dbReference type="NCBI Taxonomy" id="2920374"/>
    <lineage>
        <taxon>Viruses</taxon>
        <taxon>Duplodnaviria</taxon>
        <taxon>Heunggongvirae</taxon>
        <taxon>Uroviricota</taxon>
        <taxon>Caudoviricetes</taxon>
        <taxon>Heleneionescovirinae</taxon>
        <taxon>Zhangjivirus</taxon>
        <taxon>Zhangjivirus PJN02</taxon>
    </lineage>
</organism>
<name>A0AC61TS80_9CAUD</name>
<accession>A0AC61TS80</accession>
<evidence type="ECO:0000313" key="2">
    <source>
        <dbReference type="Proteomes" id="UP000829276"/>
    </source>
</evidence>